<evidence type="ECO:0000313" key="2">
    <source>
        <dbReference type="Proteomes" id="UP000785679"/>
    </source>
</evidence>
<evidence type="ECO:0000313" key="1">
    <source>
        <dbReference type="EMBL" id="TNV85431.1"/>
    </source>
</evidence>
<protein>
    <submittedName>
        <fullName evidence="1">Uncharacterized protein</fullName>
    </submittedName>
</protein>
<accession>A0A8J8T8K0</accession>
<sequence length="79" mass="9178">MLQKRGSLRGCLLKERLQKRSTLRVKRDRGRLCYLLLARISSRYTSLISQLKTNRPQYMILSTSKAVQACNENSIFSTQ</sequence>
<keyword evidence="2" id="KW-1185">Reference proteome</keyword>
<reference evidence="1" key="1">
    <citation type="submission" date="2019-06" db="EMBL/GenBank/DDBJ databases">
        <authorList>
            <person name="Zheng W."/>
        </authorList>
    </citation>
    <scope>NUCLEOTIDE SEQUENCE</scope>
    <source>
        <strain evidence="1">QDHG01</strain>
    </source>
</reference>
<dbReference type="EMBL" id="RRYP01001841">
    <property type="protein sequence ID" value="TNV85431.1"/>
    <property type="molecule type" value="Genomic_DNA"/>
</dbReference>
<gene>
    <name evidence="1" type="ORF">FGO68_gene5634</name>
</gene>
<organism evidence="1 2">
    <name type="scientific">Halteria grandinella</name>
    <dbReference type="NCBI Taxonomy" id="5974"/>
    <lineage>
        <taxon>Eukaryota</taxon>
        <taxon>Sar</taxon>
        <taxon>Alveolata</taxon>
        <taxon>Ciliophora</taxon>
        <taxon>Intramacronucleata</taxon>
        <taxon>Spirotrichea</taxon>
        <taxon>Stichotrichia</taxon>
        <taxon>Sporadotrichida</taxon>
        <taxon>Halteriidae</taxon>
        <taxon>Halteria</taxon>
    </lineage>
</organism>
<dbReference type="AlphaFoldDB" id="A0A8J8T8K0"/>
<name>A0A8J8T8K0_HALGN</name>
<proteinExistence type="predicted"/>
<dbReference type="Proteomes" id="UP000785679">
    <property type="component" value="Unassembled WGS sequence"/>
</dbReference>
<comment type="caution">
    <text evidence="1">The sequence shown here is derived from an EMBL/GenBank/DDBJ whole genome shotgun (WGS) entry which is preliminary data.</text>
</comment>